<dbReference type="CDD" id="cd01675">
    <property type="entry name" value="RNR_III"/>
    <property type="match status" value="1"/>
</dbReference>
<name>A0A386HB38_9GAMM</name>
<evidence type="ECO:0000256" key="6">
    <source>
        <dbReference type="ARBA" id="ARBA00023002"/>
    </source>
</evidence>
<dbReference type="Gene3D" id="3.20.70.20">
    <property type="match status" value="1"/>
</dbReference>
<evidence type="ECO:0000256" key="4">
    <source>
        <dbReference type="ARBA" id="ARBA00022833"/>
    </source>
</evidence>
<keyword evidence="6 17" id="KW-0560">Oxidoreductase</keyword>
<dbReference type="GO" id="GO:0004748">
    <property type="term" value="F:ribonucleoside-diphosphate reductase activity, thioredoxin disulfide as acceptor"/>
    <property type="evidence" value="ECO:0007669"/>
    <property type="project" value="TreeGrafter"/>
</dbReference>
<keyword evidence="18" id="KW-1185">Reference proteome</keyword>
<feature type="modified residue" description="Glycine radical" evidence="13">
    <location>
        <position position="681"/>
    </location>
</feature>
<accession>A0A386HB38</accession>
<dbReference type="Proteomes" id="UP000031883">
    <property type="component" value="Chromosome"/>
</dbReference>
<keyword evidence="1" id="KW-0479">Metal-binding</keyword>
<dbReference type="EC" id="1.1.98.6" evidence="9"/>
<evidence type="ECO:0000256" key="2">
    <source>
        <dbReference type="ARBA" id="ARBA00022741"/>
    </source>
</evidence>
<dbReference type="AlphaFoldDB" id="A0A386HB38"/>
<gene>
    <name evidence="16" type="primary">nrdD</name>
    <name evidence="16" type="ORF">CH54_1943</name>
    <name evidence="17" type="ORF">DXZ79_02820</name>
</gene>
<dbReference type="Pfam" id="PF13597">
    <property type="entry name" value="NRDD"/>
    <property type="match status" value="1"/>
</dbReference>
<dbReference type="PANTHER" id="PTHR21075:SF0">
    <property type="entry name" value="ANAEROBIC RIBONUCLEOSIDE-TRIPHOSPHATE REDUCTASE"/>
    <property type="match status" value="1"/>
</dbReference>
<evidence type="ECO:0000256" key="9">
    <source>
        <dbReference type="ARBA" id="ARBA00066997"/>
    </source>
</evidence>
<evidence type="ECO:0000256" key="1">
    <source>
        <dbReference type="ARBA" id="ARBA00022723"/>
    </source>
</evidence>
<dbReference type="NCBIfam" id="NF006732">
    <property type="entry name" value="PRK09263.1"/>
    <property type="match status" value="1"/>
</dbReference>
<keyword evidence="3 13" id="KW-0556">Organic radical</keyword>
<evidence type="ECO:0000256" key="5">
    <source>
        <dbReference type="ARBA" id="ARBA00022840"/>
    </source>
</evidence>
<evidence type="ECO:0000256" key="11">
    <source>
        <dbReference type="ARBA" id="ARBA00076653"/>
    </source>
</evidence>
<dbReference type="GO" id="GO:0005524">
    <property type="term" value="F:ATP binding"/>
    <property type="evidence" value="ECO:0007669"/>
    <property type="project" value="UniProtKB-UniRule"/>
</dbReference>
<comment type="similarity">
    <text evidence="8">Belongs to the anaerobic ribonucleoside-triphosphate reductase family.</text>
</comment>
<dbReference type="PROSITE" id="PS00850">
    <property type="entry name" value="GLY_RADICAL_1"/>
    <property type="match status" value="1"/>
</dbReference>
<evidence type="ECO:0000256" key="8">
    <source>
        <dbReference type="ARBA" id="ARBA00061108"/>
    </source>
</evidence>
<sequence length="712" mass="79990">MKTVVIKRDGCQVPFDEVRIKEAVERAALAVGVVDADYCATVARVVAQTMENQSKVDIRDIQTAVENQLMAGQYKQLARAYIEYRHDRDISRELRGRLNQEIRGLVEQSNQALLNENANKDSKVIPTQRDLLAGIVAKHYAKQHILPRDVVLAHERGEIHYHDLDYAPFFPMFNCMLIDLNGMLTQGFKMGNAEIEPPKSISTATAVTAQIIAQVASHIYGGTTINRIDEVLAPFVTESFNKHKAVAEEWQIPDAAGYAMSRTEKECYDAFQSLEYEVNTLHTANGQTPFVTFGFGLGTSWQSRMIQQAILRNRIAGLGKNRKTAVFPKLVFAIRDGLNHKFGDANYDIKQLALECATKRMYPDILNYDQVVKVTGSFKTPMGCRSFLGVYEEDGKQIHDGRNNLGVISLNLPRIALEAQGDEAKFWQLLDERLLLAKKALMTRIARLEGIKARVAPILYMEGACGVRLQADDNISEIFKNGRASISLGFIGIHETVNALFGHHAHVFDDEKLREKGVAIVERMRQATDNWKEETGYAFSLYSTPSENLCDRFCRLDTAEFGVVEGVTDKGYYTNSFHLDVEKKVNPYDKLDFEAPYPPLANGGFICYGEYPNLQHNLRALEDVWDYSYSRVPYYGTNTPIDECYECGFTGEFSCTSKGFTCPKCGNHEPSKVSVTRRVCGYLGSPDARPFNAGKQEEVKRRVKHLANGQLG</sequence>
<dbReference type="EMBL" id="CP032482">
    <property type="protein sequence ID" value="AYD42769.1"/>
    <property type="molecule type" value="Genomic_DNA"/>
</dbReference>
<feature type="domain" description="ATP-cone" evidence="15">
    <location>
        <begin position="3"/>
        <end position="92"/>
    </location>
</feature>
<organism evidence="17 19">
    <name type="scientific">Yersinia rochesterensis</name>
    <dbReference type="NCBI Taxonomy" id="1604335"/>
    <lineage>
        <taxon>Bacteria</taxon>
        <taxon>Pseudomonadati</taxon>
        <taxon>Pseudomonadota</taxon>
        <taxon>Gammaproteobacteria</taxon>
        <taxon>Enterobacterales</taxon>
        <taxon>Yersiniaceae</taxon>
        <taxon>Yersinia</taxon>
    </lineage>
</organism>
<dbReference type="InterPro" id="IPR012833">
    <property type="entry name" value="NrdD"/>
</dbReference>
<dbReference type="InterPro" id="IPR005144">
    <property type="entry name" value="ATP-cone_dom"/>
</dbReference>
<dbReference type="GO" id="GO:0008998">
    <property type="term" value="F:ribonucleoside-triphosphate reductase (thioredoxin) activity"/>
    <property type="evidence" value="ECO:0007669"/>
    <property type="project" value="InterPro"/>
</dbReference>
<evidence type="ECO:0000259" key="14">
    <source>
        <dbReference type="PROSITE" id="PS51149"/>
    </source>
</evidence>
<dbReference type="SUPFAM" id="SSF51998">
    <property type="entry name" value="PFL-like glycyl radical enzymes"/>
    <property type="match status" value="1"/>
</dbReference>
<evidence type="ECO:0000313" key="17">
    <source>
        <dbReference type="EMBL" id="AYD42769.1"/>
    </source>
</evidence>
<dbReference type="GO" id="GO:0006260">
    <property type="term" value="P:DNA replication"/>
    <property type="evidence" value="ECO:0007669"/>
    <property type="project" value="InterPro"/>
</dbReference>
<dbReference type="RefSeq" id="WP_038636712.1">
    <property type="nucleotide sequence ID" value="NZ_CABHXS010000111.1"/>
</dbReference>
<evidence type="ECO:0000256" key="3">
    <source>
        <dbReference type="ARBA" id="ARBA00022818"/>
    </source>
</evidence>
<reference evidence="16 18" key="1">
    <citation type="journal article" date="2015" name="Genome Announc.">
        <title>Thirty-Two Complete Genome Assemblies of Nine Yersinia Species, Including Y. pestis, Y. pseudotuberculosis, and Y. enterocolitica.</title>
        <authorList>
            <person name="Johnson S.L."/>
            <person name="Daligault H.E."/>
            <person name="Davenport K.W."/>
            <person name="Jaissle J."/>
            <person name="Frey K.G."/>
            <person name="Ladner J.T."/>
            <person name="Broomall S.M."/>
            <person name="Bishop-Lilly K.A."/>
            <person name="Bruce D.C."/>
            <person name="Coyne S.R."/>
            <person name="Gibbons H.S."/>
            <person name="Lo C.C."/>
            <person name="Munk A.C."/>
            <person name="Rosenzweig C.N."/>
            <person name="Koroleva G.I."/>
            <person name="Palacios G.F."/>
            <person name="Redden C.L."/>
            <person name="Xu Y."/>
            <person name="Minogue T.D."/>
            <person name="Chain P.S."/>
        </authorList>
    </citation>
    <scope>NUCLEOTIDE SEQUENCE [LARGE SCALE GENOMIC DNA]</scope>
    <source>
        <strain evidence="16 18">Y231</strain>
    </source>
</reference>
<dbReference type="InterPro" id="IPR001150">
    <property type="entry name" value="Gly_radical"/>
</dbReference>
<dbReference type="GO" id="GO:0009265">
    <property type="term" value="P:2'-deoxyribonucleotide biosynthetic process"/>
    <property type="evidence" value="ECO:0007669"/>
    <property type="project" value="TreeGrafter"/>
</dbReference>
<dbReference type="NCBIfam" id="TIGR02487">
    <property type="entry name" value="NrdD"/>
    <property type="match status" value="1"/>
</dbReference>
<evidence type="ECO:0000256" key="7">
    <source>
        <dbReference type="ARBA" id="ARBA00051172"/>
    </source>
</evidence>
<keyword evidence="2 12" id="KW-0547">Nucleotide-binding</keyword>
<dbReference type="InterPro" id="IPR019777">
    <property type="entry name" value="Form_AcTrfase_GR_CS"/>
</dbReference>
<dbReference type="PROSITE" id="PS51161">
    <property type="entry name" value="ATP_CONE"/>
    <property type="match status" value="1"/>
</dbReference>
<dbReference type="GO" id="GO:0031250">
    <property type="term" value="C:anaerobic ribonucleoside-triphosphate reductase complex"/>
    <property type="evidence" value="ECO:0007669"/>
    <property type="project" value="TreeGrafter"/>
</dbReference>
<dbReference type="PANTHER" id="PTHR21075">
    <property type="entry name" value="ANAEROBIC RIBONUCLEOSIDE-TRIPHOSPHATE REDUCTASE"/>
    <property type="match status" value="1"/>
</dbReference>
<evidence type="ECO:0000256" key="10">
    <source>
        <dbReference type="ARBA" id="ARBA00070645"/>
    </source>
</evidence>
<keyword evidence="5 12" id="KW-0067">ATP-binding</keyword>
<dbReference type="GeneID" id="82549720"/>
<reference evidence="17 19" key="2">
    <citation type="submission" date="2018-09" db="EMBL/GenBank/DDBJ databases">
        <title>Yersinia kristensenii subsp. rochesterensis subsp. nov., Isolated from Human Feces.</title>
        <authorList>
            <person name="Cunningham S.A."/>
            <person name="Jeraldo P."/>
            <person name="Patel R."/>
        </authorList>
    </citation>
    <scope>NUCLEOTIDE SEQUENCE [LARGE SCALE GENOMIC DNA]</scope>
    <source>
        <strain evidence="17 19">ATCC BAA-2637</strain>
    </source>
</reference>
<proteinExistence type="inferred from homology"/>
<protein>
    <recommendedName>
        <fullName evidence="10">Anaerobic ribonucleoside-triphosphate reductase</fullName>
        <ecNumber evidence="9">1.1.98.6</ecNumber>
    </recommendedName>
    <alternativeName>
        <fullName evidence="11">Class III ribonucleoside-triphosphate reductase</fullName>
    </alternativeName>
</protein>
<evidence type="ECO:0000259" key="15">
    <source>
        <dbReference type="PROSITE" id="PS51161"/>
    </source>
</evidence>
<dbReference type="EMBL" id="CP009997">
    <property type="protein sequence ID" value="AJJ36481.1"/>
    <property type="molecule type" value="Genomic_DNA"/>
</dbReference>
<dbReference type="Pfam" id="PF03477">
    <property type="entry name" value="ATP-cone"/>
    <property type="match status" value="1"/>
</dbReference>
<comment type="catalytic activity">
    <reaction evidence="7">
        <text>a ribonucleoside 5'-triphosphate + formate + H(+) = a 2'-deoxyribonucleoside 5'-triphosphate + CO2 + H2O</text>
        <dbReference type="Rhea" id="RHEA:51476"/>
        <dbReference type="ChEBI" id="CHEBI:15377"/>
        <dbReference type="ChEBI" id="CHEBI:15378"/>
        <dbReference type="ChEBI" id="CHEBI:15740"/>
        <dbReference type="ChEBI" id="CHEBI:16526"/>
        <dbReference type="ChEBI" id="CHEBI:61557"/>
        <dbReference type="ChEBI" id="CHEBI:61560"/>
        <dbReference type="EC" id="1.1.98.6"/>
    </reaction>
</comment>
<evidence type="ECO:0000313" key="19">
    <source>
        <dbReference type="Proteomes" id="UP000265864"/>
    </source>
</evidence>
<dbReference type="PROSITE" id="PS51149">
    <property type="entry name" value="GLY_RADICAL_2"/>
    <property type="match status" value="1"/>
</dbReference>
<dbReference type="Proteomes" id="UP000265864">
    <property type="component" value="Chromosome"/>
</dbReference>
<evidence type="ECO:0000256" key="12">
    <source>
        <dbReference type="PROSITE-ProRule" id="PRU00492"/>
    </source>
</evidence>
<evidence type="ECO:0000256" key="13">
    <source>
        <dbReference type="PROSITE-ProRule" id="PRU00493"/>
    </source>
</evidence>
<dbReference type="FunFam" id="3.20.70.20:FF:000006">
    <property type="entry name" value="Anaerobic ribonucleoside-triphosphate reductase NrdD"/>
    <property type="match status" value="1"/>
</dbReference>
<evidence type="ECO:0000313" key="16">
    <source>
        <dbReference type="EMBL" id="AJJ36481.1"/>
    </source>
</evidence>
<feature type="domain" description="Glycine radical" evidence="14">
    <location>
        <begin position="583"/>
        <end position="708"/>
    </location>
</feature>
<evidence type="ECO:0000313" key="18">
    <source>
        <dbReference type="Proteomes" id="UP000031883"/>
    </source>
</evidence>
<dbReference type="GO" id="GO:0046872">
    <property type="term" value="F:metal ion binding"/>
    <property type="evidence" value="ECO:0007669"/>
    <property type="project" value="UniProtKB-KW"/>
</dbReference>
<keyword evidence="4" id="KW-0862">Zinc</keyword>